<evidence type="ECO:0000313" key="9">
    <source>
        <dbReference type="EMBL" id="MCF1752804.1"/>
    </source>
</evidence>
<dbReference type="RefSeq" id="WP_008629982.1">
    <property type="nucleotide sequence ID" value="NZ_JAKEVZ010000016.1"/>
</dbReference>
<dbReference type="PANTHER" id="PTHR33992:SF1">
    <property type="entry name" value="RIBONUCLEASE P PROTEIN COMPONENT"/>
    <property type="match status" value="1"/>
</dbReference>
<keyword evidence="3 7" id="KW-0540">Nuclease</keyword>
<comment type="similarity">
    <text evidence="7">Belongs to the RnpA family.</text>
</comment>
<accession>A0ABS9BYN3</accession>
<dbReference type="InterPro" id="IPR014721">
    <property type="entry name" value="Ribsml_uS5_D2-typ_fold_subgr"/>
</dbReference>
<gene>
    <name evidence="7 9" type="primary">rnpA</name>
    <name evidence="9" type="ORF">L0U89_17230</name>
</gene>
<keyword evidence="2 7" id="KW-0819">tRNA processing</keyword>
<dbReference type="InterPro" id="IPR020539">
    <property type="entry name" value="RNase_P_CS"/>
</dbReference>
<dbReference type="PANTHER" id="PTHR33992">
    <property type="entry name" value="RIBONUCLEASE P PROTEIN COMPONENT"/>
    <property type="match status" value="1"/>
</dbReference>
<evidence type="ECO:0000256" key="3">
    <source>
        <dbReference type="ARBA" id="ARBA00022722"/>
    </source>
</evidence>
<dbReference type="InterPro" id="IPR000100">
    <property type="entry name" value="RNase_P"/>
</dbReference>
<evidence type="ECO:0000256" key="2">
    <source>
        <dbReference type="ARBA" id="ARBA00022694"/>
    </source>
</evidence>
<evidence type="ECO:0000256" key="7">
    <source>
        <dbReference type="HAMAP-Rule" id="MF_00227"/>
    </source>
</evidence>
<keyword evidence="6 7" id="KW-0694">RNA-binding</keyword>
<dbReference type="PROSITE" id="PS00648">
    <property type="entry name" value="RIBONUCLEASE_P"/>
    <property type="match status" value="1"/>
</dbReference>
<dbReference type="EMBL" id="JAKEVZ010000016">
    <property type="protein sequence ID" value="MCF1752804.1"/>
    <property type="molecule type" value="Genomic_DNA"/>
</dbReference>
<evidence type="ECO:0000256" key="1">
    <source>
        <dbReference type="ARBA" id="ARBA00002663"/>
    </source>
</evidence>
<evidence type="ECO:0000256" key="6">
    <source>
        <dbReference type="ARBA" id="ARBA00022884"/>
    </source>
</evidence>
<reference evidence="9 10" key="1">
    <citation type="submission" date="2022-01" db="EMBL/GenBank/DDBJ databases">
        <title>Mariniradius saccharolyticus sp. nov., isolated from sediment of a river.</title>
        <authorList>
            <person name="Liu H."/>
        </authorList>
    </citation>
    <scope>NUCLEOTIDE SEQUENCE [LARGE SCALE GENOMIC DNA]</scope>
    <source>
        <strain evidence="9 10">RY-2</strain>
    </source>
</reference>
<comment type="catalytic activity">
    <reaction evidence="7">
        <text>Endonucleolytic cleavage of RNA, removing 5'-extranucleotides from tRNA precursor.</text>
        <dbReference type="EC" id="3.1.26.5"/>
    </reaction>
</comment>
<keyword evidence="10" id="KW-1185">Reference proteome</keyword>
<dbReference type="InterPro" id="IPR020568">
    <property type="entry name" value="Ribosomal_Su5_D2-typ_SF"/>
</dbReference>
<keyword evidence="4 7" id="KW-0255">Endonuclease</keyword>
<dbReference type="Pfam" id="PF00825">
    <property type="entry name" value="Ribonuclease_P"/>
    <property type="match status" value="1"/>
</dbReference>
<organism evidence="9 10">
    <name type="scientific">Mariniradius sediminis</name>
    <dbReference type="NCBI Taxonomy" id="2909237"/>
    <lineage>
        <taxon>Bacteria</taxon>
        <taxon>Pseudomonadati</taxon>
        <taxon>Bacteroidota</taxon>
        <taxon>Cytophagia</taxon>
        <taxon>Cytophagales</taxon>
        <taxon>Cyclobacteriaceae</taxon>
        <taxon>Mariniradius</taxon>
    </lineage>
</organism>
<evidence type="ECO:0000256" key="4">
    <source>
        <dbReference type="ARBA" id="ARBA00022759"/>
    </source>
</evidence>
<dbReference type="GO" id="GO:0004526">
    <property type="term" value="F:ribonuclease P activity"/>
    <property type="evidence" value="ECO:0007669"/>
    <property type="project" value="UniProtKB-EC"/>
</dbReference>
<dbReference type="Proteomes" id="UP001201449">
    <property type="component" value="Unassembled WGS sequence"/>
</dbReference>
<dbReference type="NCBIfam" id="TIGR00188">
    <property type="entry name" value="rnpA"/>
    <property type="match status" value="1"/>
</dbReference>
<dbReference type="HAMAP" id="MF_00227">
    <property type="entry name" value="RNase_P"/>
    <property type="match status" value="1"/>
</dbReference>
<dbReference type="Gene3D" id="3.30.230.10">
    <property type="match status" value="1"/>
</dbReference>
<evidence type="ECO:0000256" key="5">
    <source>
        <dbReference type="ARBA" id="ARBA00022801"/>
    </source>
</evidence>
<proteinExistence type="inferred from homology"/>
<comment type="caution">
    <text evidence="9">The sequence shown here is derived from an EMBL/GenBank/DDBJ whole genome shotgun (WGS) entry which is preliminary data.</text>
</comment>
<comment type="subunit">
    <text evidence="7">Consists of a catalytic RNA component (M1 or rnpB) and a protein subunit.</text>
</comment>
<protein>
    <recommendedName>
        <fullName evidence="7 8">Ribonuclease P protein component</fullName>
        <shortName evidence="7">RNase P protein</shortName>
        <shortName evidence="7">RNaseP protein</shortName>
        <ecNumber evidence="7 8">3.1.26.5</ecNumber>
    </recommendedName>
    <alternativeName>
        <fullName evidence="7">Protein C5</fullName>
    </alternativeName>
</protein>
<dbReference type="SUPFAM" id="SSF54211">
    <property type="entry name" value="Ribosomal protein S5 domain 2-like"/>
    <property type="match status" value="1"/>
</dbReference>
<evidence type="ECO:0000313" key="10">
    <source>
        <dbReference type="Proteomes" id="UP001201449"/>
    </source>
</evidence>
<comment type="function">
    <text evidence="1 7">RNaseP catalyzes the removal of the 5'-leader sequence from pre-tRNA to produce the mature 5'-terminus. It can also cleave other RNA substrates such as 4.5S RNA. The protein component plays an auxiliary but essential role in vivo by binding to the 5'-leader sequence and broadening the substrate specificity of the ribozyme.</text>
</comment>
<dbReference type="EC" id="3.1.26.5" evidence="7 8"/>
<evidence type="ECO:0000256" key="8">
    <source>
        <dbReference type="NCBIfam" id="TIGR00188"/>
    </source>
</evidence>
<name>A0ABS9BYN3_9BACT</name>
<keyword evidence="5 7" id="KW-0378">Hydrolase</keyword>
<sequence>MTYGFSKGERLHSQKLIKELFDKGSSFFLFPFKVLVLNVPSEIIGTNQALFSVSKKKFKKAVDRNLVKRRMREAYRLHKHLIPATEPDKKLIAFIYVSSDILTFQTIEAKMLKVLTSLSPKSN</sequence>